<dbReference type="EMBL" id="WJQU01000001">
    <property type="protein sequence ID" value="KAJ6649798.1"/>
    <property type="molecule type" value="Genomic_DNA"/>
</dbReference>
<feature type="non-terminal residue" evidence="1">
    <location>
        <position position="1"/>
    </location>
</feature>
<name>A0A9Q0NGQ6_9DIPT</name>
<protein>
    <submittedName>
        <fullName evidence="1">Uncharacterized protein</fullName>
    </submittedName>
</protein>
<sequence length="75" mass="8565">IDFDIHIVIKFLPSKFTVSSYNGQRTLAKAAFSITHQHNYSTLILVPSLCYQPNYVHPSHITSDISRSKKLNFTL</sequence>
<reference evidence="1" key="1">
    <citation type="submission" date="2022-07" db="EMBL/GenBank/DDBJ databases">
        <authorList>
            <person name="Trinca V."/>
            <person name="Uliana J.V.C."/>
            <person name="Torres T.T."/>
            <person name="Ward R.J."/>
            <person name="Monesi N."/>
        </authorList>
    </citation>
    <scope>NUCLEOTIDE SEQUENCE</scope>
    <source>
        <strain evidence="1">HSMRA1968</strain>
        <tissue evidence="1">Whole embryos</tissue>
    </source>
</reference>
<accession>A0A9Q0NGQ6</accession>
<keyword evidence="2" id="KW-1185">Reference proteome</keyword>
<feature type="non-terminal residue" evidence="1">
    <location>
        <position position="75"/>
    </location>
</feature>
<dbReference type="AlphaFoldDB" id="A0A9Q0NGQ6"/>
<proteinExistence type="predicted"/>
<comment type="caution">
    <text evidence="1">The sequence shown here is derived from an EMBL/GenBank/DDBJ whole genome shotgun (WGS) entry which is preliminary data.</text>
</comment>
<organism evidence="1 2">
    <name type="scientific">Pseudolycoriella hygida</name>
    <dbReference type="NCBI Taxonomy" id="35572"/>
    <lineage>
        <taxon>Eukaryota</taxon>
        <taxon>Metazoa</taxon>
        <taxon>Ecdysozoa</taxon>
        <taxon>Arthropoda</taxon>
        <taxon>Hexapoda</taxon>
        <taxon>Insecta</taxon>
        <taxon>Pterygota</taxon>
        <taxon>Neoptera</taxon>
        <taxon>Endopterygota</taxon>
        <taxon>Diptera</taxon>
        <taxon>Nematocera</taxon>
        <taxon>Sciaroidea</taxon>
        <taxon>Sciaridae</taxon>
        <taxon>Pseudolycoriella</taxon>
    </lineage>
</organism>
<evidence type="ECO:0000313" key="1">
    <source>
        <dbReference type="EMBL" id="KAJ6649798.1"/>
    </source>
</evidence>
<dbReference type="Proteomes" id="UP001151699">
    <property type="component" value="Chromosome A"/>
</dbReference>
<evidence type="ECO:0000313" key="2">
    <source>
        <dbReference type="Proteomes" id="UP001151699"/>
    </source>
</evidence>
<gene>
    <name evidence="1" type="ORF">Bhyg_05038</name>
</gene>